<comment type="similarity">
    <text evidence="4">Belongs to the PNP/MTAP phosphorylase family. MTAP subfamily.</text>
</comment>
<dbReference type="GO" id="GO:0006166">
    <property type="term" value="P:purine ribonucleoside salvage"/>
    <property type="evidence" value="ECO:0007669"/>
    <property type="project" value="UniProtKB-KW"/>
</dbReference>
<evidence type="ECO:0000256" key="3">
    <source>
        <dbReference type="ARBA" id="ARBA00022726"/>
    </source>
</evidence>
<feature type="binding site" evidence="4">
    <location>
        <position position="189"/>
    </location>
    <ligand>
        <name>substrate</name>
    </ligand>
</feature>
<feature type="binding site" evidence="4">
    <location>
        <position position="190"/>
    </location>
    <ligand>
        <name>phosphate</name>
        <dbReference type="ChEBI" id="CHEBI:43474"/>
    </ligand>
</feature>
<gene>
    <name evidence="4" type="primary">mtnP</name>
    <name evidence="6" type="ORF">OP8BY_2273</name>
</gene>
<feature type="binding site" evidence="4">
    <location>
        <position position="17"/>
    </location>
    <ligand>
        <name>phosphate</name>
        <dbReference type="ChEBI" id="CHEBI:43474"/>
    </ligand>
</feature>
<dbReference type="NCBIfam" id="TIGR01694">
    <property type="entry name" value="MTAP"/>
    <property type="match status" value="1"/>
</dbReference>
<evidence type="ECO:0000313" key="7">
    <source>
        <dbReference type="Proteomes" id="UP000257323"/>
    </source>
</evidence>
<comment type="pathway">
    <text evidence="4">Amino-acid biosynthesis; L-methionine biosynthesis via salvage pathway; S-methyl-5-thio-alpha-D-ribose 1-phosphate from S-methyl-5'-thioadenosine (phosphorylase route): step 1/1.</text>
</comment>
<dbReference type="Gene3D" id="3.40.50.1580">
    <property type="entry name" value="Nucleoside phosphorylase domain"/>
    <property type="match status" value="1"/>
</dbReference>
<feature type="binding site" evidence="4">
    <location>
        <begin position="59"/>
        <end position="60"/>
    </location>
    <ligand>
        <name>phosphate</name>
        <dbReference type="ChEBI" id="CHEBI:43474"/>
    </ligand>
</feature>
<feature type="site" description="Important for substrate specificity" evidence="4">
    <location>
        <position position="171"/>
    </location>
</feature>
<dbReference type="PANTHER" id="PTHR42679">
    <property type="entry name" value="S-METHYL-5'-THIOADENOSINE PHOSPHORYLASE"/>
    <property type="match status" value="1"/>
</dbReference>
<proteinExistence type="inferred from homology"/>
<dbReference type="GO" id="GO:0017061">
    <property type="term" value="F:S-methyl-5-thioadenosine phosphorylase activity"/>
    <property type="evidence" value="ECO:0007669"/>
    <property type="project" value="UniProtKB-UniRule"/>
</dbReference>
<dbReference type="HAMAP" id="MF_01963">
    <property type="entry name" value="MTAP"/>
    <property type="match status" value="1"/>
</dbReference>
<evidence type="ECO:0000313" key="6">
    <source>
        <dbReference type="EMBL" id="RFT15875.1"/>
    </source>
</evidence>
<dbReference type="UniPathway" id="UPA00904">
    <property type="reaction ID" value="UER00873"/>
</dbReference>
<feature type="domain" description="Nucleoside phosphorylase" evidence="5">
    <location>
        <begin position="10"/>
        <end position="248"/>
    </location>
</feature>
<dbReference type="PANTHER" id="PTHR42679:SF2">
    <property type="entry name" value="S-METHYL-5'-THIOADENOSINE PHOSPHORYLASE"/>
    <property type="match status" value="1"/>
</dbReference>
<dbReference type="FunFam" id="3.40.50.1580:FF:000012">
    <property type="entry name" value="Probable 6-oxopurine nucleoside phosphorylase"/>
    <property type="match status" value="1"/>
</dbReference>
<comment type="function">
    <text evidence="4">Catalyzes the reversible phosphorylation of S-methyl-5'-thioadenosine (MTA) to adenine and 5-methylthioribose-1-phosphate. Involved in the breakdown of MTA, a major by-product of polyamine biosynthesis. Responsible for the first step in the methionine salvage pathway after MTA has been generated from S-adenosylmethionine. Has broad substrate specificity with 6-aminopurine nucleosides as preferred substrates.</text>
</comment>
<dbReference type="InterPro" id="IPR000845">
    <property type="entry name" value="Nucleoside_phosphorylase_d"/>
</dbReference>
<name>A0A3E2BM96_9BACT</name>
<comment type="subunit">
    <text evidence="4">Homohexamer. Dimer of a homotrimer.</text>
</comment>
<keyword evidence="2 4" id="KW-0808">Transferase</keyword>
<dbReference type="AlphaFoldDB" id="A0A3E2BM96"/>
<feature type="site" description="Important for substrate specificity" evidence="4">
    <location>
        <position position="226"/>
    </location>
</feature>
<dbReference type="SUPFAM" id="SSF53167">
    <property type="entry name" value="Purine and uridine phosphorylases"/>
    <property type="match status" value="1"/>
</dbReference>
<dbReference type="EMBL" id="QUAH01000006">
    <property type="protein sequence ID" value="RFT15875.1"/>
    <property type="molecule type" value="Genomic_DNA"/>
</dbReference>
<evidence type="ECO:0000256" key="2">
    <source>
        <dbReference type="ARBA" id="ARBA00022679"/>
    </source>
</evidence>
<dbReference type="GO" id="GO:0005829">
    <property type="term" value="C:cytosol"/>
    <property type="evidence" value="ECO:0007669"/>
    <property type="project" value="TreeGrafter"/>
</dbReference>
<evidence type="ECO:0000256" key="1">
    <source>
        <dbReference type="ARBA" id="ARBA00022676"/>
    </source>
</evidence>
<evidence type="ECO:0000256" key="4">
    <source>
        <dbReference type="HAMAP-Rule" id="MF_01963"/>
    </source>
</evidence>
<feature type="binding site" evidence="4">
    <location>
        <begin position="213"/>
        <end position="215"/>
    </location>
    <ligand>
        <name>substrate</name>
    </ligand>
</feature>
<comment type="caution">
    <text evidence="4">Lacks conserved residue(s) required for the propagation of feature annotation.</text>
</comment>
<dbReference type="InterPro" id="IPR035994">
    <property type="entry name" value="Nucleoside_phosphorylase_sf"/>
</dbReference>
<comment type="caution">
    <text evidence="6">The sequence shown here is derived from an EMBL/GenBank/DDBJ whole genome shotgun (WGS) entry which is preliminary data.</text>
</comment>
<keyword evidence="1 4" id="KW-0328">Glycosyltransferase</keyword>
<keyword evidence="3 4" id="KW-0660">Purine salvage</keyword>
<protein>
    <recommendedName>
        <fullName evidence="4">S-methyl-5'-thioadenosine phosphorylase</fullName>
        <ecNumber evidence="4">2.4.2.28</ecNumber>
    </recommendedName>
    <alternativeName>
        <fullName evidence="4">5'-methylthioadenosine phosphorylase</fullName>
        <shortName evidence="4">MTA phosphorylase</shortName>
        <shortName evidence="4">MTAP</shortName>
    </alternativeName>
</protein>
<dbReference type="CDD" id="cd09010">
    <property type="entry name" value="MTAP_SsMTAPII_like_MTIP"/>
    <property type="match status" value="1"/>
</dbReference>
<sequence length="294" mass="32538">MGQPDLPSVKVGILGGTGLYQIEGLKNITTLDLETPFGQPSDSYIIGELEGVGVAFLSRHGRGHRLLPAEVNYRANIFGFKLLGVERLISVNSVGSLREEIKPRDIVLADQFFDRTHRPNTFFGQGLVGHISLAEPVCPVLSGHLFEVARGLGLSVHPRGTYVCIEGPAFSTRAESRIYRQWQADVIGMTAATEARLAREAEICYVTMNLVTDYDVWKDDEESVSVELVLENLRYNIEHAKAVIKQAVSTINRLQEQGCFCRQALQNAIVTSPEAWNQATVEKLAPLVSKYLKK</sequence>
<accession>A0A3E2BM96</accession>
<dbReference type="EC" id="2.4.2.28" evidence="4"/>
<comment type="catalytic activity">
    <reaction evidence="4">
        <text>S-methyl-5'-thioadenosine + phosphate = 5-(methylsulfanyl)-alpha-D-ribose 1-phosphate + adenine</text>
        <dbReference type="Rhea" id="RHEA:11852"/>
        <dbReference type="ChEBI" id="CHEBI:16708"/>
        <dbReference type="ChEBI" id="CHEBI:17509"/>
        <dbReference type="ChEBI" id="CHEBI:43474"/>
        <dbReference type="ChEBI" id="CHEBI:58533"/>
        <dbReference type="EC" id="2.4.2.28"/>
    </reaction>
</comment>
<dbReference type="GO" id="GO:0019509">
    <property type="term" value="P:L-methionine salvage from methylthioadenosine"/>
    <property type="evidence" value="ECO:0007669"/>
    <property type="project" value="UniProtKB-UniRule"/>
</dbReference>
<dbReference type="Pfam" id="PF01048">
    <property type="entry name" value="PNP_UDP_1"/>
    <property type="match status" value="1"/>
</dbReference>
<reference evidence="6 7" key="1">
    <citation type="submission" date="2018-08" db="EMBL/GenBank/DDBJ databases">
        <title>Genome analysis of the thermophilic bacterium of the candidate phylum Aminicenantes from deep subsurface aquifer revealed its physiology and ecological role.</title>
        <authorList>
            <person name="Kadnikov V.V."/>
            <person name="Mardanov A.V."/>
            <person name="Beletsky A.V."/>
            <person name="Karnachuk O.V."/>
            <person name="Ravin N.V."/>
        </authorList>
    </citation>
    <scope>NUCLEOTIDE SEQUENCE [LARGE SCALE GENOMIC DNA]</scope>
    <source>
        <strain evidence="6">BY38</strain>
    </source>
</reference>
<evidence type="ECO:0000259" key="5">
    <source>
        <dbReference type="Pfam" id="PF01048"/>
    </source>
</evidence>
<dbReference type="InterPro" id="IPR010044">
    <property type="entry name" value="MTAP"/>
</dbReference>
<dbReference type="Proteomes" id="UP000257323">
    <property type="component" value="Unassembled WGS sequence"/>
</dbReference>
<organism evidence="6 7">
    <name type="scientific">Candidatus Saccharicenans subterraneus</name>
    <dbReference type="NCBI Taxonomy" id="2508984"/>
    <lineage>
        <taxon>Bacteria</taxon>
        <taxon>Candidatus Aminicenantota</taxon>
        <taxon>Candidatus Aminicenantia</taxon>
        <taxon>Candidatus Aminicenantales</taxon>
        <taxon>Candidatus Saccharicenantaceae</taxon>
        <taxon>Candidatus Saccharicenans</taxon>
    </lineage>
</organism>